<dbReference type="PANTHER" id="PTHR12835:SF5">
    <property type="entry name" value="BIOTIN--PROTEIN LIGASE"/>
    <property type="match status" value="1"/>
</dbReference>
<evidence type="ECO:0000313" key="1">
    <source>
        <dbReference type="EMBL" id="BBX74605.1"/>
    </source>
</evidence>
<dbReference type="AlphaFoldDB" id="A0A7I7MQT2"/>
<dbReference type="Pfam" id="PF02237">
    <property type="entry name" value="BPL_C"/>
    <property type="match status" value="1"/>
</dbReference>
<dbReference type="GO" id="GO:0005737">
    <property type="term" value="C:cytoplasm"/>
    <property type="evidence" value="ECO:0007669"/>
    <property type="project" value="TreeGrafter"/>
</dbReference>
<dbReference type="Gene3D" id="3.30.930.10">
    <property type="entry name" value="Bira Bifunctional Protein, Domain 2"/>
    <property type="match status" value="1"/>
</dbReference>
<dbReference type="SUPFAM" id="SSF55681">
    <property type="entry name" value="Class II aaRS and biotin synthetases"/>
    <property type="match status" value="1"/>
</dbReference>
<dbReference type="CDD" id="cd16442">
    <property type="entry name" value="BPL"/>
    <property type="match status" value="1"/>
</dbReference>
<dbReference type="KEGG" id="mshj:MSHI_25110"/>
<keyword evidence="1" id="KW-0436">Ligase</keyword>
<organism evidence="1 2">
    <name type="scientific">Mycobacterium shinjukuense</name>
    <dbReference type="NCBI Taxonomy" id="398694"/>
    <lineage>
        <taxon>Bacteria</taxon>
        <taxon>Bacillati</taxon>
        <taxon>Actinomycetota</taxon>
        <taxon>Actinomycetes</taxon>
        <taxon>Mycobacteriales</taxon>
        <taxon>Mycobacteriaceae</taxon>
        <taxon>Mycobacterium</taxon>
    </lineage>
</organism>
<dbReference type="InterPro" id="IPR045864">
    <property type="entry name" value="aa-tRNA-synth_II/BPL/LPL"/>
</dbReference>
<evidence type="ECO:0000313" key="2">
    <source>
        <dbReference type="Proteomes" id="UP000467236"/>
    </source>
</evidence>
<dbReference type="GO" id="GO:0004077">
    <property type="term" value="F:biotin--[biotin carboxyl-carrier protein] ligase activity"/>
    <property type="evidence" value="ECO:0007669"/>
    <property type="project" value="InterPro"/>
</dbReference>
<dbReference type="OrthoDB" id="9807064at2"/>
<keyword evidence="2" id="KW-1185">Reference proteome</keyword>
<proteinExistence type="predicted"/>
<dbReference type="PROSITE" id="PS51733">
    <property type="entry name" value="BPL_LPL_CATALYTIC"/>
    <property type="match status" value="1"/>
</dbReference>
<protein>
    <submittedName>
        <fullName evidence="1">Biotin--[acetyl-CoA-carboxylase] ligase</fullName>
    </submittedName>
</protein>
<dbReference type="Pfam" id="PF03099">
    <property type="entry name" value="BPL_LplA_LipB"/>
    <property type="match status" value="1"/>
</dbReference>
<dbReference type="PANTHER" id="PTHR12835">
    <property type="entry name" value="BIOTIN PROTEIN LIGASE"/>
    <property type="match status" value="1"/>
</dbReference>
<dbReference type="InterPro" id="IPR003142">
    <property type="entry name" value="BPL_C"/>
</dbReference>
<sequence length="267" mass="28118">MLDRERLRLPLDESSLRDGLIGTRSQWRRLDVVDQTGSTNADLLARAAAGEDIDGVVLLAEHQTAGRGRHGRGWSAAPRAQIIMSCGVRAADVPTRAWGWLPLATGVAVVDTVAPLIAATGVEAGLKWPNDVLAGDGKLAGILAEVARPFVVVGLGLNVTLAAGEIDEPGATSLLDLGVAAPDRNQLVRSLLRDLGVRIVQWRSGDSQLPANYRAHSLTIGSRVRVQLPGGHELVGTARAVDDQGRLCVDDDGQTVAISAGDVVHVR</sequence>
<dbReference type="InterPro" id="IPR004143">
    <property type="entry name" value="BPL_LPL_catalytic"/>
</dbReference>
<dbReference type="Proteomes" id="UP000467236">
    <property type="component" value="Chromosome"/>
</dbReference>
<dbReference type="InterPro" id="IPR004408">
    <property type="entry name" value="Biotin_CoA_COase_ligase"/>
</dbReference>
<reference evidence="1 2" key="1">
    <citation type="journal article" date="2019" name="Emerg. Microbes Infect.">
        <title>Comprehensive subspecies identification of 175 nontuberculous mycobacteria species based on 7547 genomic profiles.</title>
        <authorList>
            <person name="Matsumoto Y."/>
            <person name="Kinjo T."/>
            <person name="Motooka D."/>
            <person name="Nabeya D."/>
            <person name="Jung N."/>
            <person name="Uechi K."/>
            <person name="Horii T."/>
            <person name="Iida T."/>
            <person name="Fujita J."/>
            <person name="Nakamura S."/>
        </authorList>
    </citation>
    <scope>NUCLEOTIDE SEQUENCE [LARGE SCALE GENOMIC DNA]</scope>
    <source>
        <strain evidence="1 2">JCM 14233</strain>
    </source>
</reference>
<dbReference type="EMBL" id="AP022575">
    <property type="protein sequence ID" value="BBX74605.1"/>
    <property type="molecule type" value="Genomic_DNA"/>
</dbReference>
<dbReference type="Gene3D" id="2.30.30.100">
    <property type="match status" value="1"/>
</dbReference>
<dbReference type="NCBIfam" id="TIGR00121">
    <property type="entry name" value="birA_ligase"/>
    <property type="match status" value="1"/>
</dbReference>
<name>A0A7I7MQT2_9MYCO</name>
<accession>A0A7I7MQT2</accession>
<gene>
    <name evidence="1" type="primary">birA</name>
    <name evidence="1" type="ORF">MSHI_25110</name>
</gene>
<dbReference type="RefSeq" id="WP_083047443.1">
    <property type="nucleotide sequence ID" value="NZ_AP022575.1"/>
</dbReference>